<evidence type="ECO:0000313" key="7">
    <source>
        <dbReference type="Proteomes" id="UP000079169"/>
    </source>
</evidence>
<keyword evidence="4" id="KW-0862">Zinc</keyword>
<gene>
    <name evidence="8" type="primary">LOC103514244</name>
</gene>
<evidence type="ECO:0000313" key="8">
    <source>
        <dbReference type="RefSeq" id="XP_017301628.2"/>
    </source>
</evidence>
<dbReference type="Gene3D" id="3.30.160.60">
    <property type="entry name" value="Classic Zinc Finger"/>
    <property type="match status" value="1"/>
</dbReference>
<dbReference type="PROSITE" id="PS50157">
    <property type="entry name" value="ZINC_FINGER_C2H2_2"/>
    <property type="match status" value="1"/>
</dbReference>
<protein>
    <submittedName>
        <fullName evidence="8">Gastrula zinc finger protein XlCGF17.1-like</fullName>
    </submittedName>
</protein>
<evidence type="ECO:0000256" key="1">
    <source>
        <dbReference type="ARBA" id="ARBA00022723"/>
    </source>
</evidence>
<dbReference type="Pfam" id="PF00096">
    <property type="entry name" value="zf-C2H2"/>
    <property type="match status" value="1"/>
</dbReference>
<dbReference type="AlphaFoldDB" id="A0A1S4EHJ2"/>
<keyword evidence="1" id="KW-0479">Metal-binding</keyword>
<evidence type="ECO:0000259" key="6">
    <source>
        <dbReference type="PROSITE" id="PS50157"/>
    </source>
</evidence>
<reference evidence="8" key="1">
    <citation type="submission" date="2025-08" db="UniProtKB">
        <authorList>
            <consortium name="RefSeq"/>
        </authorList>
    </citation>
    <scope>IDENTIFICATION</scope>
</reference>
<dbReference type="InterPro" id="IPR036236">
    <property type="entry name" value="Znf_C2H2_sf"/>
</dbReference>
<dbReference type="InterPro" id="IPR013087">
    <property type="entry name" value="Znf_C2H2_type"/>
</dbReference>
<dbReference type="SUPFAM" id="SSF57667">
    <property type="entry name" value="beta-beta-alpha zinc fingers"/>
    <property type="match status" value="1"/>
</dbReference>
<keyword evidence="7" id="KW-1185">Reference proteome</keyword>
<dbReference type="FunFam" id="3.30.160.60:FF:000100">
    <property type="entry name" value="Zinc finger 45-like"/>
    <property type="match status" value="1"/>
</dbReference>
<proteinExistence type="predicted"/>
<keyword evidence="3 5" id="KW-0863">Zinc-finger</keyword>
<dbReference type="SMART" id="SM00355">
    <property type="entry name" value="ZnF_C2H2"/>
    <property type="match status" value="2"/>
</dbReference>
<sequence length="106" mass="12204">MCGKLFKNIISFNRHTKFSCDHAATEPFACEACGKAYKNKGSLNRHLKYECGQESIFQCSACQYRTKHAFSLRTHIAIKHSYLRHQLRIRLQLSGAHETPVQVHLL</sequence>
<dbReference type="GeneID" id="103514244"/>
<organism evidence="7 8">
    <name type="scientific">Diaphorina citri</name>
    <name type="common">Asian citrus psyllid</name>
    <dbReference type="NCBI Taxonomy" id="121845"/>
    <lineage>
        <taxon>Eukaryota</taxon>
        <taxon>Metazoa</taxon>
        <taxon>Ecdysozoa</taxon>
        <taxon>Arthropoda</taxon>
        <taxon>Hexapoda</taxon>
        <taxon>Insecta</taxon>
        <taxon>Pterygota</taxon>
        <taxon>Neoptera</taxon>
        <taxon>Paraneoptera</taxon>
        <taxon>Hemiptera</taxon>
        <taxon>Sternorrhyncha</taxon>
        <taxon>Psylloidea</taxon>
        <taxon>Psyllidae</taxon>
        <taxon>Diaphorininae</taxon>
        <taxon>Diaphorina</taxon>
    </lineage>
</organism>
<accession>A0A1S4EHJ2</accession>
<dbReference type="KEGG" id="dci:103514244"/>
<name>A0A1S4EHJ2_DIACI</name>
<evidence type="ECO:0000256" key="3">
    <source>
        <dbReference type="ARBA" id="ARBA00022771"/>
    </source>
</evidence>
<dbReference type="RefSeq" id="XP_017301628.2">
    <property type="nucleotide sequence ID" value="XM_017446139.2"/>
</dbReference>
<dbReference type="PaxDb" id="121845-A0A1S4EHJ2"/>
<dbReference type="GO" id="GO:0008270">
    <property type="term" value="F:zinc ion binding"/>
    <property type="evidence" value="ECO:0007669"/>
    <property type="project" value="UniProtKB-KW"/>
</dbReference>
<dbReference type="STRING" id="121845.A0A1S4EHJ2"/>
<dbReference type="Proteomes" id="UP000079169">
    <property type="component" value="Unplaced"/>
</dbReference>
<evidence type="ECO:0000256" key="2">
    <source>
        <dbReference type="ARBA" id="ARBA00022737"/>
    </source>
</evidence>
<evidence type="ECO:0000256" key="5">
    <source>
        <dbReference type="PROSITE-ProRule" id="PRU00042"/>
    </source>
</evidence>
<evidence type="ECO:0000256" key="4">
    <source>
        <dbReference type="ARBA" id="ARBA00022833"/>
    </source>
</evidence>
<keyword evidence="2" id="KW-0677">Repeat</keyword>
<feature type="domain" description="C2H2-type" evidence="6">
    <location>
        <begin position="28"/>
        <end position="55"/>
    </location>
</feature>